<evidence type="ECO:0000256" key="3">
    <source>
        <dbReference type="ARBA" id="ARBA00022679"/>
    </source>
</evidence>
<evidence type="ECO:0000256" key="1">
    <source>
        <dbReference type="ARBA" id="ARBA00012880"/>
    </source>
</evidence>
<dbReference type="InterPro" id="IPR002935">
    <property type="entry name" value="SAM_O-MeTrfase"/>
</dbReference>
<dbReference type="EMBL" id="SWFS01000248">
    <property type="protein sequence ID" value="KAA8912692.1"/>
    <property type="molecule type" value="Genomic_DNA"/>
</dbReference>
<protein>
    <recommendedName>
        <fullName evidence="1">catechol O-methyltransferase</fullName>
        <ecNumber evidence="1">2.1.1.6</ecNumber>
    </recommendedName>
</protein>
<evidence type="ECO:0000313" key="8">
    <source>
        <dbReference type="Proteomes" id="UP000761534"/>
    </source>
</evidence>
<keyword evidence="4" id="KW-0949">S-adenosyl-L-methionine</keyword>
<dbReference type="Pfam" id="PF01596">
    <property type="entry name" value="Methyltransf_3"/>
    <property type="match status" value="1"/>
</dbReference>
<organism evidence="7 8">
    <name type="scientific">Trichomonascus ciferrii</name>
    <dbReference type="NCBI Taxonomy" id="44093"/>
    <lineage>
        <taxon>Eukaryota</taxon>
        <taxon>Fungi</taxon>
        <taxon>Dikarya</taxon>
        <taxon>Ascomycota</taxon>
        <taxon>Saccharomycotina</taxon>
        <taxon>Dipodascomycetes</taxon>
        <taxon>Dipodascales</taxon>
        <taxon>Trichomonascaceae</taxon>
        <taxon>Trichomonascus</taxon>
        <taxon>Trichomonascus ciferrii complex</taxon>
    </lineage>
</organism>
<dbReference type="OrthoDB" id="186626at2759"/>
<keyword evidence="3" id="KW-0808">Transferase</keyword>
<evidence type="ECO:0000256" key="5">
    <source>
        <dbReference type="ARBA" id="ARBA00022939"/>
    </source>
</evidence>
<dbReference type="Proteomes" id="UP000761534">
    <property type="component" value="Unassembled WGS sequence"/>
</dbReference>
<dbReference type="AlphaFoldDB" id="A0A642V3X8"/>
<evidence type="ECO:0000256" key="2">
    <source>
        <dbReference type="ARBA" id="ARBA00022603"/>
    </source>
</evidence>
<comment type="similarity">
    <text evidence="6">Belongs to the class I-like SAM-binding methyltransferase superfamily. Cation-dependent O-methyltransferase family.</text>
</comment>
<name>A0A642V3X8_9ASCO</name>
<accession>A0A642V3X8</accession>
<proteinExistence type="inferred from homology"/>
<keyword evidence="2" id="KW-0489">Methyltransferase</keyword>
<dbReference type="EC" id="2.1.1.6" evidence="1"/>
<keyword evidence="8" id="KW-1185">Reference proteome</keyword>
<dbReference type="GO" id="GO:0006584">
    <property type="term" value="P:catecholamine metabolic process"/>
    <property type="evidence" value="ECO:0007669"/>
    <property type="project" value="UniProtKB-KW"/>
</dbReference>
<dbReference type="PANTHER" id="PTHR43836:SF2">
    <property type="entry name" value="CATECHOL O-METHYLTRANSFERASE 1-RELATED"/>
    <property type="match status" value="1"/>
</dbReference>
<reference evidence="7" key="1">
    <citation type="journal article" date="2019" name="G3 (Bethesda)">
        <title>Genome Assemblies of Two Rare Opportunistic Yeast Pathogens: Diutina rugosa (syn. Candida rugosa) and Trichomonascus ciferrii (syn. Candida ciferrii).</title>
        <authorList>
            <person name="Mixao V."/>
            <person name="Saus E."/>
            <person name="Hansen A.P."/>
            <person name="Lass-Florl C."/>
            <person name="Gabaldon T."/>
        </authorList>
    </citation>
    <scope>NUCLEOTIDE SEQUENCE</scope>
    <source>
        <strain evidence="7">CBS 4856</strain>
    </source>
</reference>
<dbReference type="SUPFAM" id="SSF53335">
    <property type="entry name" value="S-adenosyl-L-methionine-dependent methyltransferases"/>
    <property type="match status" value="1"/>
</dbReference>
<keyword evidence="5" id="KW-0128">Catecholamine metabolism</keyword>
<evidence type="ECO:0000256" key="4">
    <source>
        <dbReference type="ARBA" id="ARBA00022691"/>
    </source>
</evidence>
<dbReference type="PANTHER" id="PTHR43836">
    <property type="entry name" value="CATECHOL O-METHYLTRANSFERASE 1-RELATED"/>
    <property type="match status" value="1"/>
</dbReference>
<dbReference type="Gene3D" id="3.40.50.150">
    <property type="entry name" value="Vaccinia Virus protein VP39"/>
    <property type="match status" value="1"/>
</dbReference>
<comment type="caution">
    <text evidence="7">The sequence shown here is derived from an EMBL/GenBank/DDBJ whole genome shotgun (WGS) entry which is preliminary data.</text>
</comment>
<dbReference type="VEuPathDB" id="FungiDB:TRICI_003410"/>
<dbReference type="InterPro" id="IPR029063">
    <property type="entry name" value="SAM-dependent_MTases_sf"/>
</dbReference>
<dbReference type="GO" id="GO:0032259">
    <property type="term" value="P:methylation"/>
    <property type="evidence" value="ECO:0007669"/>
    <property type="project" value="UniProtKB-KW"/>
</dbReference>
<sequence>MSSKEQRLREYIFSLPQSELKDKPDKILEAIDKFSEKEHLMNIGQKKGNLVVSKMGDTKVMAELGGYMGYSAIKFAAALPSDGKYYSFEVNEEFANIARDLIKLAGLSDKIEIILGEAKDTLLEFSEAQNRPKKFDAVFIDHWKTQYTPDLRTLESLGLIGPGTVVMADNTLVPGAPEYLEYIRMSPEDKKNFIRDHANPNGTQYPGRWDIQWQNESFQFDLTRGDHTVTDAVEVSRFVKYQD</sequence>
<dbReference type="PROSITE" id="PS51682">
    <property type="entry name" value="SAM_OMT_I"/>
    <property type="match status" value="1"/>
</dbReference>
<evidence type="ECO:0000256" key="6">
    <source>
        <dbReference type="ARBA" id="ARBA00023453"/>
    </source>
</evidence>
<evidence type="ECO:0000313" key="7">
    <source>
        <dbReference type="EMBL" id="KAA8912692.1"/>
    </source>
</evidence>
<dbReference type="GO" id="GO:0008171">
    <property type="term" value="F:O-methyltransferase activity"/>
    <property type="evidence" value="ECO:0007669"/>
    <property type="project" value="InterPro"/>
</dbReference>
<gene>
    <name evidence="7" type="ORF">TRICI_003410</name>
</gene>